<keyword evidence="1" id="KW-0472">Membrane</keyword>
<accession>A0A840RY00</accession>
<organism evidence="2 3">
    <name type="scientific">Inhella inkyongensis</name>
    <dbReference type="NCBI Taxonomy" id="392593"/>
    <lineage>
        <taxon>Bacteria</taxon>
        <taxon>Pseudomonadati</taxon>
        <taxon>Pseudomonadota</taxon>
        <taxon>Betaproteobacteria</taxon>
        <taxon>Burkholderiales</taxon>
        <taxon>Sphaerotilaceae</taxon>
        <taxon>Inhella</taxon>
    </lineage>
</organism>
<proteinExistence type="predicted"/>
<dbReference type="EMBL" id="JACHHO010000001">
    <property type="protein sequence ID" value="MBB5202815.1"/>
    <property type="molecule type" value="Genomic_DNA"/>
</dbReference>
<gene>
    <name evidence="2" type="ORF">HNQ51_000108</name>
</gene>
<evidence type="ECO:0000256" key="1">
    <source>
        <dbReference type="SAM" id="Phobius"/>
    </source>
</evidence>
<dbReference type="AlphaFoldDB" id="A0A840RY00"/>
<keyword evidence="1" id="KW-0812">Transmembrane</keyword>
<keyword evidence="1" id="KW-1133">Transmembrane helix</keyword>
<feature type="transmembrane region" description="Helical" evidence="1">
    <location>
        <begin position="61"/>
        <end position="84"/>
    </location>
</feature>
<dbReference type="Proteomes" id="UP000554837">
    <property type="component" value="Unassembled WGS sequence"/>
</dbReference>
<evidence type="ECO:0000313" key="3">
    <source>
        <dbReference type="Proteomes" id="UP000554837"/>
    </source>
</evidence>
<comment type="caution">
    <text evidence="2">The sequence shown here is derived from an EMBL/GenBank/DDBJ whole genome shotgun (WGS) entry which is preliminary data.</text>
</comment>
<dbReference type="RefSeq" id="WP_138858088.1">
    <property type="nucleotide sequence ID" value="NZ_CP040709.1"/>
</dbReference>
<sequence>MATAIGTVQTLIVCQPASAGVQGACPVGTAQAVVQGYVITASEAARFEAAAEPFDPAAAGAYFGLAFAATLFVYLVSLGAGAVIRMVRTA</sequence>
<reference evidence="2 3" key="1">
    <citation type="submission" date="2020-08" db="EMBL/GenBank/DDBJ databases">
        <title>Genomic Encyclopedia of Type Strains, Phase IV (KMG-IV): sequencing the most valuable type-strain genomes for metagenomic binning, comparative biology and taxonomic classification.</title>
        <authorList>
            <person name="Goeker M."/>
        </authorList>
    </citation>
    <scope>NUCLEOTIDE SEQUENCE [LARGE SCALE GENOMIC DNA]</scope>
    <source>
        <strain evidence="2 3">DSM 23958</strain>
    </source>
</reference>
<evidence type="ECO:0000313" key="2">
    <source>
        <dbReference type="EMBL" id="MBB5202815.1"/>
    </source>
</evidence>
<protein>
    <submittedName>
        <fullName evidence="2">Uncharacterized protein</fullName>
    </submittedName>
</protein>
<keyword evidence="3" id="KW-1185">Reference proteome</keyword>
<name>A0A840RY00_9BURK</name>